<accession>A0A561VS88</accession>
<gene>
    <name evidence="1" type="ORF">FHX34_104784</name>
</gene>
<keyword evidence="2" id="KW-1185">Reference proteome</keyword>
<comment type="caution">
    <text evidence="1">The sequence shown here is derived from an EMBL/GenBank/DDBJ whole genome shotgun (WGS) entry which is preliminary data.</text>
</comment>
<dbReference type="CDD" id="cd09729">
    <property type="entry name" value="Cse1_I-E"/>
    <property type="match status" value="1"/>
</dbReference>
<reference evidence="1 2" key="1">
    <citation type="submission" date="2019-06" db="EMBL/GenBank/DDBJ databases">
        <title>Sequencing the genomes of 1000 actinobacteria strains.</title>
        <authorList>
            <person name="Klenk H.-P."/>
        </authorList>
    </citation>
    <scope>NUCLEOTIDE SEQUENCE [LARGE SCALE GENOMIC DNA]</scope>
    <source>
        <strain evidence="1 2">DSM 43866</strain>
    </source>
</reference>
<evidence type="ECO:0000313" key="1">
    <source>
        <dbReference type="EMBL" id="TWG14484.1"/>
    </source>
</evidence>
<dbReference type="OrthoDB" id="3187690at2"/>
<evidence type="ECO:0000313" key="2">
    <source>
        <dbReference type="Proteomes" id="UP000320239"/>
    </source>
</evidence>
<dbReference type="InterPro" id="IPR013381">
    <property type="entry name" value="CRISPR-assoc_prot_Cse1"/>
</dbReference>
<dbReference type="NCBIfam" id="TIGR02547">
    <property type="entry name" value="casA_cse1"/>
    <property type="match status" value="1"/>
</dbReference>
<proteinExistence type="predicted"/>
<dbReference type="EMBL" id="VIWY01000004">
    <property type="protein sequence ID" value="TWG14484.1"/>
    <property type="molecule type" value="Genomic_DNA"/>
</dbReference>
<sequence length="556" mass="60897">MSDTPPTFPLIDEPWLAVLYRTGRQDTVSLKQLFAEASRIRAIVGDLPTQTFAILRLLLAVMHRSLEGPADEREWRQLWQRPSLPSADIDDYLDDFRDRLDLLHPVTPFYQVADLRTAKEEPAGLQKLIADVPNGTPYLTSRVGPGLSRITPAEAARWLVHCQAYDTSGIKSGAVGDPRVKSGKGYPIGTGWCGNLGGLFLEADSLRETLLLNLIPQNYLGLAGNDNDLPAWEREPLNAAEEDVRTRGPFGPLSLYTWQSRRIRLFGDAATITGALIANGDPLDATDRHHLEPLTGWRRSESREKKLKRSPVYVPIRHDPSRALWRGLEALLPTATTGTSKTGALQLAPTVTNWLARLRYDEHLPADARIAVRAVGAVYGTQQSVIDQTVDDALIMSVQVFHPDARLRTLVISSAADAESGVKALRTLAANLARAAGAKGDAPAKAGSRAADAAFAVLDQQFRRWLASLGPQTDIATARADWQDTVQHRLRTLAADLISQAGPAAWTGREIGGDKPQFICASLAEIWFRRRLNHDLPLARPSTGDAQTLDTEEVSA</sequence>
<name>A0A561VS88_ACTTI</name>
<dbReference type="AlphaFoldDB" id="A0A561VS88"/>
<organism evidence="1 2">
    <name type="scientific">Actinoplanes teichomyceticus</name>
    <dbReference type="NCBI Taxonomy" id="1867"/>
    <lineage>
        <taxon>Bacteria</taxon>
        <taxon>Bacillati</taxon>
        <taxon>Actinomycetota</taxon>
        <taxon>Actinomycetes</taxon>
        <taxon>Micromonosporales</taxon>
        <taxon>Micromonosporaceae</taxon>
        <taxon>Actinoplanes</taxon>
    </lineage>
</organism>
<dbReference type="RefSeq" id="WP_122980450.1">
    <property type="nucleotide sequence ID" value="NZ_BOMX01000147.1"/>
</dbReference>
<dbReference type="Gene3D" id="1.10.132.100">
    <property type="match status" value="1"/>
</dbReference>
<dbReference type="Proteomes" id="UP000320239">
    <property type="component" value="Unassembled WGS sequence"/>
</dbReference>
<protein>
    <submittedName>
        <fullName evidence="1">CRISPR-associated Cse1 family protein</fullName>
    </submittedName>
</protein>
<dbReference type="Pfam" id="PF09481">
    <property type="entry name" value="CRISPR_Cse1"/>
    <property type="match status" value="1"/>
</dbReference>